<name>A0A2I8F1S5_9BURK</name>
<organism evidence="5 6">
    <name type="scientific">Paraburkholderia terrae</name>
    <dbReference type="NCBI Taxonomy" id="311230"/>
    <lineage>
        <taxon>Bacteria</taxon>
        <taxon>Pseudomonadati</taxon>
        <taxon>Pseudomonadota</taxon>
        <taxon>Betaproteobacteria</taxon>
        <taxon>Burkholderiales</taxon>
        <taxon>Burkholderiaceae</taxon>
        <taxon>Paraburkholderia</taxon>
    </lineage>
</organism>
<dbReference type="Proteomes" id="UP000243502">
    <property type="component" value="Chromosome 3"/>
</dbReference>
<dbReference type="AlphaFoldDB" id="A0A2I8F1S5"/>
<dbReference type="CDD" id="cd07085">
    <property type="entry name" value="ALDH_F6_MMSDH"/>
    <property type="match status" value="1"/>
</dbReference>
<dbReference type="OrthoDB" id="6187633at2"/>
<protein>
    <recommendedName>
        <fullName evidence="1">methylmalonate-semialdehyde dehydrogenase (CoA acylating)</fullName>
        <ecNumber evidence="1">1.2.1.27</ecNumber>
    </recommendedName>
</protein>
<dbReference type="InterPro" id="IPR016161">
    <property type="entry name" value="Ald_DH/histidinol_DH"/>
</dbReference>
<feature type="domain" description="Aldehyde dehydrogenase" evidence="4">
    <location>
        <begin position="29"/>
        <end position="485"/>
    </location>
</feature>
<keyword evidence="2" id="KW-0560">Oxidoreductase</keyword>
<dbReference type="InterPro" id="IPR016162">
    <property type="entry name" value="Ald_DH_N"/>
</dbReference>
<dbReference type="FunFam" id="3.40.309.10:FF:000002">
    <property type="entry name" value="Methylmalonate-semialdehyde dehydrogenase (Acylating)"/>
    <property type="match status" value="1"/>
</dbReference>
<accession>A0A2I8F1S5</accession>
<evidence type="ECO:0000313" key="5">
    <source>
        <dbReference type="EMBL" id="AUT65471.1"/>
    </source>
</evidence>
<dbReference type="GO" id="GO:0004491">
    <property type="term" value="F:methylmalonate-semialdehyde dehydrogenase (acylating, NAD) activity"/>
    <property type="evidence" value="ECO:0007669"/>
    <property type="project" value="UniProtKB-EC"/>
</dbReference>
<dbReference type="EC" id="1.2.1.27" evidence="1"/>
<dbReference type="Gene3D" id="3.40.309.10">
    <property type="entry name" value="Aldehyde Dehydrogenase, Chain A, domain 2"/>
    <property type="match status" value="1"/>
</dbReference>
<dbReference type="PANTHER" id="PTHR43866">
    <property type="entry name" value="MALONATE-SEMIALDEHYDE DEHYDROGENASE"/>
    <property type="match status" value="1"/>
</dbReference>
<evidence type="ECO:0000256" key="1">
    <source>
        <dbReference type="ARBA" id="ARBA00013048"/>
    </source>
</evidence>
<dbReference type="InterPro" id="IPR015590">
    <property type="entry name" value="Aldehyde_DH_dom"/>
</dbReference>
<dbReference type="KEGG" id="pter:C2L65_38730"/>
<dbReference type="InterPro" id="IPR016163">
    <property type="entry name" value="Ald_DH_C"/>
</dbReference>
<evidence type="ECO:0000256" key="3">
    <source>
        <dbReference type="ARBA" id="ARBA00023027"/>
    </source>
</evidence>
<evidence type="ECO:0000313" key="6">
    <source>
        <dbReference type="Proteomes" id="UP000243502"/>
    </source>
</evidence>
<dbReference type="InterPro" id="IPR010061">
    <property type="entry name" value="MeMal-semiAld_DH"/>
</dbReference>
<dbReference type="SUPFAM" id="SSF53720">
    <property type="entry name" value="ALDH-like"/>
    <property type="match status" value="1"/>
</dbReference>
<dbReference type="RefSeq" id="WP_042305428.1">
    <property type="nucleotide sequence ID" value="NZ_CP026113.1"/>
</dbReference>
<dbReference type="InterPro" id="IPR016160">
    <property type="entry name" value="Ald_DH_CS_CYS"/>
</dbReference>
<proteinExistence type="predicted"/>
<dbReference type="EMBL" id="CP026113">
    <property type="protein sequence ID" value="AUT65471.1"/>
    <property type="molecule type" value="Genomic_DNA"/>
</dbReference>
<dbReference type="GO" id="GO:0006574">
    <property type="term" value="P:L-valine catabolic process"/>
    <property type="evidence" value="ECO:0007669"/>
    <property type="project" value="TreeGrafter"/>
</dbReference>
<dbReference type="Pfam" id="PF00171">
    <property type="entry name" value="Aldedh"/>
    <property type="match status" value="1"/>
</dbReference>
<evidence type="ECO:0000259" key="4">
    <source>
        <dbReference type="Pfam" id="PF00171"/>
    </source>
</evidence>
<dbReference type="FunFam" id="3.40.605.10:FF:000003">
    <property type="entry name" value="Methylmalonate-semialdehyde dehydrogenase [acylating]"/>
    <property type="match status" value="1"/>
</dbReference>
<dbReference type="PANTHER" id="PTHR43866:SF4">
    <property type="entry name" value="MALONATE-SEMIALDEHYDE DEHYDROGENASE"/>
    <property type="match status" value="1"/>
</dbReference>
<gene>
    <name evidence="5" type="primary">mmsA</name>
    <name evidence="5" type="ORF">C2L65_38730</name>
</gene>
<dbReference type="Gene3D" id="3.40.605.10">
    <property type="entry name" value="Aldehyde Dehydrogenase, Chain A, domain 1"/>
    <property type="match status" value="1"/>
</dbReference>
<sequence>MSEADKSAVRELSHFIDGRRAAGAGQRFGEVFDPAQGRVTARVPVATSAEVEAAVAAAKAAFPAWSETAPLKRARLMFKFKELLEAHADELAELITRDHGKLFEDAKGEVVRGIEIVEFACGIPQLLKTDFTDSVSGGIDNWNLRQPIGVAAGVTPFNFPMVVPCWMFVMAAACGNTFILKPSERTPSASIRLAELFIEAGFPKGVFNVVHGDKTVVDALIAHPDVVAMSVVGSTPVAEYIYSESAKRGKRVQALGSAKNHLVVMPDANLDQAVDALISSAYGSAGERCMATSVAVAVGSIGDELIERLAPRVRSLKIGGGMEPDLDMGPLISAAHRNKVTGYIEAGVAAGARLVVDGRGHTVPGHEEGFFLGGSLFDDVKPGMSIYREEIFGPVLSVVRVPDLASAIALVNAHELGNCVSLFTSDGAAARAFSRQIQIGMVGINIPSPVPPAWHSFGGWKRSLFGDHHAYGEEAVRFYTHYKSVMQRWPDSIATGAEFTMPTAK</sequence>
<evidence type="ECO:0000256" key="2">
    <source>
        <dbReference type="ARBA" id="ARBA00023002"/>
    </source>
</evidence>
<dbReference type="PROSITE" id="PS00070">
    <property type="entry name" value="ALDEHYDE_DEHYDR_CYS"/>
    <property type="match status" value="1"/>
</dbReference>
<dbReference type="NCBIfam" id="TIGR01722">
    <property type="entry name" value="MMSDH"/>
    <property type="match status" value="1"/>
</dbReference>
<dbReference type="GO" id="GO:0006210">
    <property type="term" value="P:thymine catabolic process"/>
    <property type="evidence" value="ECO:0007669"/>
    <property type="project" value="TreeGrafter"/>
</dbReference>
<reference evidence="5 6" key="1">
    <citation type="submission" date="2018-01" db="EMBL/GenBank/DDBJ databases">
        <title>Species boundaries and ecological features among Paraburkholderia terrae DSMZ17804T, P. hospita DSMZ17164T and P. caribensis DSMZ13236T.</title>
        <authorList>
            <person name="Pratama A.A."/>
        </authorList>
    </citation>
    <scope>NUCLEOTIDE SEQUENCE [LARGE SCALE GENOMIC DNA]</scope>
    <source>
        <strain evidence="5 6">DSM 17804</strain>
    </source>
</reference>
<keyword evidence="3" id="KW-0520">NAD</keyword>